<dbReference type="PROSITE" id="PS50011">
    <property type="entry name" value="PROTEIN_KINASE_DOM"/>
    <property type="match status" value="1"/>
</dbReference>
<comment type="subcellular location">
    <subcellularLocation>
        <location evidence="1">Membrane</location>
        <topology evidence="1">Single-pass membrane protein</topology>
    </subcellularLocation>
</comment>
<dbReference type="InterPro" id="IPR000719">
    <property type="entry name" value="Prot_kinase_dom"/>
</dbReference>
<dbReference type="FunFam" id="3.30.200.20:FF:001552">
    <property type="entry name" value="Predicted protein"/>
    <property type="match status" value="1"/>
</dbReference>
<dbReference type="GO" id="GO:0046872">
    <property type="term" value="F:metal ion binding"/>
    <property type="evidence" value="ECO:0007669"/>
    <property type="project" value="UniProtKB-KW"/>
</dbReference>
<dbReference type="InParanoid" id="A9UWS7"/>
<dbReference type="GO" id="GO:0004714">
    <property type="term" value="F:transmembrane receptor protein tyrosine kinase activity"/>
    <property type="evidence" value="ECO:0000318"/>
    <property type="project" value="GO_Central"/>
</dbReference>
<dbReference type="GO" id="GO:0005524">
    <property type="term" value="F:ATP binding"/>
    <property type="evidence" value="ECO:0007669"/>
    <property type="project" value="UniProtKB-UniRule"/>
</dbReference>
<dbReference type="Proteomes" id="UP000001357">
    <property type="component" value="Unassembled WGS sequence"/>
</dbReference>
<dbReference type="GO" id="GO:0005886">
    <property type="term" value="C:plasma membrane"/>
    <property type="evidence" value="ECO:0000318"/>
    <property type="project" value="GO_Central"/>
</dbReference>
<dbReference type="OMA" id="PRICASE"/>
<protein>
    <recommendedName>
        <fullName evidence="2">non-specific protein-tyrosine kinase</fullName>
        <ecNumber evidence="2">2.7.10.2</ecNumber>
    </recommendedName>
</protein>
<dbReference type="Pfam" id="PF07714">
    <property type="entry name" value="PK_Tyr_Ser-Thr"/>
    <property type="match status" value="1"/>
</dbReference>
<dbReference type="RefSeq" id="XP_001744861.1">
    <property type="nucleotide sequence ID" value="XM_001744809.1"/>
</dbReference>
<dbReference type="KEGG" id="mbr:MONBRDRAFT_16259"/>
<evidence type="ECO:0000256" key="11">
    <source>
        <dbReference type="PIRSR" id="PIRSR000615-3"/>
    </source>
</evidence>
<evidence type="ECO:0000256" key="1">
    <source>
        <dbReference type="ARBA" id="ARBA00004167"/>
    </source>
</evidence>
<evidence type="ECO:0000313" key="15">
    <source>
        <dbReference type="Proteomes" id="UP000001357"/>
    </source>
</evidence>
<evidence type="ECO:0000256" key="9">
    <source>
        <dbReference type="PIRSR" id="PIRSR000615-1"/>
    </source>
</evidence>
<evidence type="ECO:0000256" key="6">
    <source>
        <dbReference type="ARBA" id="ARBA00022840"/>
    </source>
</evidence>
<keyword evidence="5" id="KW-0418">Kinase</keyword>
<dbReference type="GO" id="GO:0007169">
    <property type="term" value="P:cell surface receptor protein tyrosine kinase signaling pathway"/>
    <property type="evidence" value="ECO:0000318"/>
    <property type="project" value="GO_Central"/>
</dbReference>
<keyword evidence="7" id="KW-0829">Tyrosine-protein kinase</keyword>
<feature type="binding site" evidence="12">
    <location>
        <position position="57"/>
    </location>
    <ligand>
        <name>ATP</name>
        <dbReference type="ChEBI" id="CHEBI:30616"/>
    </ligand>
</feature>
<dbReference type="PANTHER" id="PTHR24416:SF621">
    <property type="entry name" value="TYROSINE KINASE RECEPTOR CAD96CA"/>
    <property type="match status" value="1"/>
</dbReference>
<dbReference type="eggNOG" id="KOG0196">
    <property type="taxonomic scope" value="Eukaryota"/>
</dbReference>
<evidence type="ECO:0000256" key="4">
    <source>
        <dbReference type="ARBA" id="ARBA00022741"/>
    </source>
</evidence>
<dbReference type="InterPro" id="IPR011009">
    <property type="entry name" value="Kinase-like_dom_sf"/>
</dbReference>
<keyword evidence="11" id="KW-0479">Metal-binding</keyword>
<evidence type="ECO:0000256" key="12">
    <source>
        <dbReference type="PROSITE-ProRule" id="PRU10141"/>
    </source>
</evidence>
<feature type="non-terminal residue" evidence="14">
    <location>
        <position position="279"/>
    </location>
</feature>
<dbReference type="InterPro" id="IPR020635">
    <property type="entry name" value="Tyr_kinase_cat_dom"/>
</dbReference>
<reference evidence="14 15" key="1">
    <citation type="journal article" date="2008" name="Nature">
        <title>The genome of the choanoflagellate Monosiga brevicollis and the origin of metazoans.</title>
        <authorList>
            <consortium name="JGI Sequencing"/>
            <person name="King N."/>
            <person name="Westbrook M.J."/>
            <person name="Young S.L."/>
            <person name="Kuo A."/>
            <person name="Abedin M."/>
            <person name="Chapman J."/>
            <person name="Fairclough S."/>
            <person name="Hellsten U."/>
            <person name="Isogai Y."/>
            <person name="Letunic I."/>
            <person name="Marr M."/>
            <person name="Pincus D."/>
            <person name="Putnam N."/>
            <person name="Rokas A."/>
            <person name="Wright K.J."/>
            <person name="Zuzow R."/>
            <person name="Dirks W."/>
            <person name="Good M."/>
            <person name="Goodstein D."/>
            <person name="Lemons D."/>
            <person name="Li W."/>
            <person name="Lyons J.B."/>
            <person name="Morris A."/>
            <person name="Nichols S."/>
            <person name="Richter D.J."/>
            <person name="Salamov A."/>
            <person name="Bork P."/>
            <person name="Lim W.A."/>
            <person name="Manning G."/>
            <person name="Miller W.T."/>
            <person name="McGinnis W."/>
            <person name="Shapiro H."/>
            <person name="Tjian R."/>
            <person name="Grigoriev I.V."/>
            <person name="Rokhsar D."/>
        </authorList>
    </citation>
    <scope>NUCLEOTIDE SEQUENCE [LARGE SCALE GENOMIC DNA]</scope>
    <source>
        <strain evidence="15">MX1 / ATCC 50154</strain>
    </source>
</reference>
<evidence type="ECO:0000256" key="10">
    <source>
        <dbReference type="PIRSR" id="PIRSR000615-2"/>
    </source>
</evidence>
<dbReference type="STRING" id="81824.A9UWS7"/>
<dbReference type="PIRSF" id="PIRSF000615">
    <property type="entry name" value="TyrPK_CSF1-R"/>
    <property type="match status" value="1"/>
</dbReference>
<dbReference type="PANTHER" id="PTHR24416">
    <property type="entry name" value="TYROSINE-PROTEIN KINASE RECEPTOR"/>
    <property type="match status" value="1"/>
</dbReference>
<dbReference type="EMBL" id="CH991548">
    <property type="protein sequence ID" value="EDQ90094.1"/>
    <property type="molecule type" value="Genomic_DNA"/>
</dbReference>
<keyword evidence="3" id="KW-0808">Transferase</keyword>
<proteinExistence type="predicted"/>
<evidence type="ECO:0000256" key="8">
    <source>
        <dbReference type="ARBA" id="ARBA00051243"/>
    </source>
</evidence>
<evidence type="ECO:0000256" key="3">
    <source>
        <dbReference type="ARBA" id="ARBA00022679"/>
    </source>
</evidence>
<dbReference type="PROSITE" id="PS00107">
    <property type="entry name" value="PROTEIN_KINASE_ATP"/>
    <property type="match status" value="1"/>
</dbReference>
<dbReference type="FunFam" id="1.10.510.10:FF:000521">
    <property type="entry name" value="Tyrosine-protein kinase pr2"/>
    <property type="match status" value="1"/>
</dbReference>
<keyword evidence="6 10" id="KW-0067">ATP-binding</keyword>
<evidence type="ECO:0000259" key="13">
    <source>
        <dbReference type="PROSITE" id="PS50011"/>
    </source>
</evidence>
<dbReference type="PRINTS" id="PR00109">
    <property type="entry name" value="TYRKINASE"/>
</dbReference>
<sequence>MIDQLRNLSEDEVVVPRELARPAVTLLDELGKGAFGVVYKGLMREGGGIPDYLVAVKSLHATSSASDRSELLEEAAVMAQFRHENVVQLVGVVTVGKPVLVVLEFLEYGALKSYVEKNDLPEVTKVLFAGDIAAGLRHVISKGFVHRDVAARNVLVSSTKRCKIADFGMARESECEDEGGAAYYRSRGGQLPVRWSSPEALDERKFTEKSDVWSFGVTLHELWNRAQIPYGDWHNQRVWVEISAGHRLAQPLDCDDETYAMMLRCWLVDPSARPTFEEL</sequence>
<name>A9UWS7_MONBE</name>
<comment type="catalytic activity">
    <reaction evidence="8">
        <text>L-tyrosyl-[protein] + ATP = O-phospho-L-tyrosyl-[protein] + ADP + H(+)</text>
        <dbReference type="Rhea" id="RHEA:10596"/>
        <dbReference type="Rhea" id="RHEA-COMP:10136"/>
        <dbReference type="Rhea" id="RHEA-COMP:20101"/>
        <dbReference type="ChEBI" id="CHEBI:15378"/>
        <dbReference type="ChEBI" id="CHEBI:30616"/>
        <dbReference type="ChEBI" id="CHEBI:46858"/>
        <dbReference type="ChEBI" id="CHEBI:61978"/>
        <dbReference type="ChEBI" id="CHEBI:456216"/>
        <dbReference type="EC" id="2.7.10.1"/>
    </reaction>
</comment>
<dbReference type="Gene3D" id="3.30.200.20">
    <property type="entry name" value="Phosphorylase Kinase, domain 1"/>
    <property type="match status" value="1"/>
</dbReference>
<organism evidence="14 15">
    <name type="scientific">Monosiga brevicollis</name>
    <name type="common">Choanoflagellate</name>
    <dbReference type="NCBI Taxonomy" id="81824"/>
    <lineage>
        <taxon>Eukaryota</taxon>
        <taxon>Choanoflagellata</taxon>
        <taxon>Craspedida</taxon>
        <taxon>Salpingoecidae</taxon>
        <taxon>Monosiga</taxon>
    </lineage>
</organism>
<feature type="binding site" evidence="11">
    <location>
        <position position="153"/>
    </location>
    <ligand>
        <name>Mg(2+)</name>
        <dbReference type="ChEBI" id="CHEBI:18420"/>
    </ligand>
</feature>
<accession>A9UWS7</accession>
<feature type="domain" description="Protein kinase" evidence="13">
    <location>
        <begin position="24"/>
        <end position="279"/>
    </location>
</feature>
<dbReference type="EC" id="2.7.10.2" evidence="2"/>
<dbReference type="SMART" id="SM00219">
    <property type="entry name" value="TyrKc"/>
    <property type="match status" value="1"/>
</dbReference>
<keyword evidence="4 10" id="KW-0547">Nucleotide-binding</keyword>
<dbReference type="PROSITE" id="PS00109">
    <property type="entry name" value="PROTEIN_KINASE_TYR"/>
    <property type="match status" value="1"/>
</dbReference>
<dbReference type="Gene3D" id="1.10.510.10">
    <property type="entry name" value="Transferase(Phosphotransferase) domain 1"/>
    <property type="match status" value="1"/>
</dbReference>
<dbReference type="GeneID" id="5890166"/>
<keyword evidence="11" id="KW-0460">Magnesium</keyword>
<keyword evidence="15" id="KW-1185">Reference proteome</keyword>
<gene>
    <name evidence="14" type="ORF">MONBRDRAFT_16259</name>
</gene>
<evidence type="ECO:0000256" key="5">
    <source>
        <dbReference type="ARBA" id="ARBA00022777"/>
    </source>
</evidence>
<dbReference type="InterPro" id="IPR050122">
    <property type="entry name" value="RTK"/>
</dbReference>
<dbReference type="AlphaFoldDB" id="A9UWS7"/>
<evidence type="ECO:0000313" key="14">
    <source>
        <dbReference type="EMBL" id="EDQ90094.1"/>
    </source>
</evidence>
<dbReference type="GO" id="GO:0004715">
    <property type="term" value="F:non-membrane spanning protein tyrosine kinase activity"/>
    <property type="evidence" value="ECO:0007669"/>
    <property type="project" value="UniProtKB-EC"/>
</dbReference>
<feature type="binding site" evidence="10">
    <location>
        <position position="152"/>
    </location>
    <ligand>
        <name>ATP</name>
        <dbReference type="ChEBI" id="CHEBI:30616"/>
    </ligand>
</feature>
<feature type="binding site" evidence="11">
    <location>
        <position position="166"/>
    </location>
    <ligand>
        <name>Mg(2+)</name>
        <dbReference type="ChEBI" id="CHEBI:18420"/>
    </ligand>
</feature>
<evidence type="ECO:0000256" key="7">
    <source>
        <dbReference type="ARBA" id="ARBA00023137"/>
    </source>
</evidence>
<dbReference type="InterPro" id="IPR008266">
    <property type="entry name" value="Tyr_kinase_AS"/>
</dbReference>
<dbReference type="InterPro" id="IPR001245">
    <property type="entry name" value="Ser-Thr/Tyr_kinase_cat_dom"/>
</dbReference>
<dbReference type="GO" id="GO:0043235">
    <property type="term" value="C:receptor complex"/>
    <property type="evidence" value="ECO:0000318"/>
    <property type="project" value="GO_Central"/>
</dbReference>
<dbReference type="InterPro" id="IPR017441">
    <property type="entry name" value="Protein_kinase_ATP_BS"/>
</dbReference>
<dbReference type="SUPFAM" id="SSF56112">
    <property type="entry name" value="Protein kinase-like (PK-like)"/>
    <property type="match status" value="1"/>
</dbReference>
<evidence type="ECO:0000256" key="2">
    <source>
        <dbReference type="ARBA" id="ARBA00011903"/>
    </source>
</evidence>
<dbReference type="CDD" id="cd00192">
    <property type="entry name" value="PTKc"/>
    <property type="match status" value="1"/>
</dbReference>
<feature type="active site" description="Proton acceptor" evidence="9">
    <location>
        <position position="148"/>
    </location>
</feature>